<keyword evidence="3" id="KW-0808">Transferase</keyword>
<organism evidence="3">
    <name type="scientific">Thermofilum pendens</name>
    <dbReference type="NCBI Taxonomy" id="2269"/>
    <lineage>
        <taxon>Archaea</taxon>
        <taxon>Thermoproteota</taxon>
        <taxon>Thermoprotei</taxon>
        <taxon>Thermofilales</taxon>
        <taxon>Thermofilaceae</taxon>
        <taxon>Thermofilum</taxon>
    </lineage>
</organism>
<dbReference type="AlphaFoldDB" id="A0A7C3WM52"/>
<proteinExistence type="predicted"/>
<keyword evidence="1" id="KW-0472">Membrane</keyword>
<dbReference type="InterPro" id="IPR013216">
    <property type="entry name" value="Methyltransf_11"/>
</dbReference>
<dbReference type="Pfam" id="PF08241">
    <property type="entry name" value="Methyltransf_11"/>
    <property type="match status" value="1"/>
</dbReference>
<keyword evidence="1" id="KW-1133">Transmembrane helix</keyword>
<dbReference type="GO" id="GO:0032259">
    <property type="term" value="P:methylation"/>
    <property type="evidence" value="ECO:0007669"/>
    <property type="project" value="UniProtKB-KW"/>
</dbReference>
<accession>A0A7C3WM52</accession>
<gene>
    <name evidence="3" type="ORF">ENV88_04675</name>
</gene>
<feature type="transmembrane region" description="Helical" evidence="1">
    <location>
        <begin position="159"/>
        <end position="176"/>
    </location>
</feature>
<dbReference type="GO" id="GO:0008757">
    <property type="term" value="F:S-adenosylmethionine-dependent methyltransferase activity"/>
    <property type="evidence" value="ECO:0007669"/>
    <property type="project" value="InterPro"/>
</dbReference>
<dbReference type="CDD" id="cd02440">
    <property type="entry name" value="AdoMet_MTases"/>
    <property type="match status" value="1"/>
</dbReference>
<sequence>MFCARYERGSGLPLDLWARVEGVLGLLFLSGAYRSGNTAMSLGFDSFLRERVLALPRGLVLDVGCGDGYYARLLEARGVEVVCLDPLAERLGVKGVSHVIASVAEYLPFRSGSVDYALAMFSFRDFLDKARGLNEMRRVSRRAVIILDIFNPSSLPARLLLWLYVAVVAPLLAFIASGTPNPWKLLLPTLAYMPTVNLFKRLRGRLLYCIARCALAVAVLPAGNLAANASSSRYV</sequence>
<comment type="caution">
    <text evidence="3">The sequence shown here is derived from an EMBL/GenBank/DDBJ whole genome shotgun (WGS) entry which is preliminary data.</text>
</comment>
<dbReference type="EMBL" id="DTIB01000091">
    <property type="protein sequence ID" value="HGB25321.1"/>
    <property type="molecule type" value="Genomic_DNA"/>
</dbReference>
<evidence type="ECO:0000259" key="2">
    <source>
        <dbReference type="Pfam" id="PF08241"/>
    </source>
</evidence>
<protein>
    <submittedName>
        <fullName evidence="3">Methyltransferase domain-containing protein</fullName>
    </submittedName>
</protein>
<dbReference type="SUPFAM" id="SSF53335">
    <property type="entry name" value="S-adenosyl-L-methionine-dependent methyltransferases"/>
    <property type="match status" value="1"/>
</dbReference>
<evidence type="ECO:0000256" key="1">
    <source>
        <dbReference type="SAM" id="Phobius"/>
    </source>
</evidence>
<dbReference type="InterPro" id="IPR029063">
    <property type="entry name" value="SAM-dependent_MTases_sf"/>
</dbReference>
<name>A0A7C3WM52_THEPE</name>
<feature type="domain" description="Methyltransferase type 11" evidence="2">
    <location>
        <begin position="61"/>
        <end position="142"/>
    </location>
</feature>
<feature type="transmembrane region" description="Helical" evidence="1">
    <location>
        <begin position="206"/>
        <end position="227"/>
    </location>
</feature>
<dbReference type="Gene3D" id="3.40.50.150">
    <property type="entry name" value="Vaccinia Virus protein VP39"/>
    <property type="match status" value="1"/>
</dbReference>
<keyword evidence="3" id="KW-0489">Methyltransferase</keyword>
<keyword evidence="1" id="KW-0812">Transmembrane</keyword>
<reference evidence="3" key="1">
    <citation type="journal article" date="2020" name="mSystems">
        <title>Genome- and Community-Level Interaction Insights into Carbon Utilization and Element Cycling Functions of Hydrothermarchaeota in Hydrothermal Sediment.</title>
        <authorList>
            <person name="Zhou Z."/>
            <person name="Liu Y."/>
            <person name="Xu W."/>
            <person name="Pan J."/>
            <person name="Luo Z.H."/>
            <person name="Li M."/>
        </authorList>
    </citation>
    <scope>NUCLEOTIDE SEQUENCE [LARGE SCALE GENOMIC DNA]</scope>
    <source>
        <strain evidence="3">SpSt-8</strain>
    </source>
</reference>
<evidence type="ECO:0000313" key="3">
    <source>
        <dbReference type="EMBL" id="HGB25321.1"/>
    </source>
</evidence>